<dbReference type="GO" id="GO:0008395">
    <property type="term" value="F:steroid hydroxylase activity"/>
    <property type="evidence" value="ECO:0007669"/>
    <property type="project" value="TreeGrafter"/>
</dbReference>
<dbReference type="Gene3D" id="1.10.630.10">
    <property type="entry name" value="Cytochrome P450"/>
    <property type="match status" value="1"/>
</dbReference>
<reference evidence="6 7" key="1">
    <citation type="submission" date="2017-02" db="EMBL/GenBank/DDBJ databases">
        <title>The new phylogeny of genus Mycobacterium.</title>
        <authorList>
            <person name="Tortoli E."/>
            <person name="Trovato A."/>
            <person name="Cirillo D.M."/>
        </authorList>
    </citation>
    <scope>NUCLEOTIDE SEQUENCE [LARGE SCALE GENOMIC DNA]</scope>
    <source>
        <strain evidence="6 7">DSM 44049</strain>
    </source>
</reference>
<sequence length="442" mass="49853">MPPGPKGRPVVGSILPLRRDPFELMSRGSAQYGDIFRIPLPFLDMVAVTHPDLVHEFMDEPTGRFSRYSPVSPLLPIIGANSIMLEGPRLRERRQMLTPMFTRRHQTQIAEIVATELARRIDGWGSWAETGQQVDLQSEIFLTTLAVYLRVLFSTALPEKELRQLDADMRAITGLLGLTTLMVPFPRLFSSTGKPSVLTAFVRIYRLLGRLIRDRKANPLETPDFMDALLDARYEDGSPLSRADLAAELIGLLGGAYDPSGAALTWAVSLLANNPAPLATLREEIDALGGALPTYADLPRLDWTKACFDEAQRMQGHPFFPRFCMTDTVLGGYRLPKYTLLGASMSVIHRDPRWWPEPDRYDPARFVDRQQIQSRPKLAFMPFSFGQHFCMGTQIAYMTAQFFLTILFQRYRVHLPPKWQPEPKFTFSVTVKGGLPVTLSQV</sequence>
<dbReference type="PANTHER" id="PTHR24300:SF397">
    <property type="entry name" value="CYTOCHROME P450 2U1"/>
    <property type="match status" value="1"/>
</dbReference>
<keyword evidence="5" id="KW-0560">Oxidoreductase</keyword>
<comment type="similarity">
    <text evidence="1 5">Belongs to the cytochrome P450 family.</text>
</comment>
<dbReference type="EMBL" id="MVHT01000029">
    <property type="protein sequence ID" value="ORB05587.1"/>
    <property type="molecule type" value="Genomic_DNA"/>
</dbReference>
<organism evidence="6 7">
    <name type="scientific">Mycobacterium intermedium</name>
    <dbReference type="NCBI Taxonomy" id="28445"/>
    <lineage>
        <taxon>Bacteria</taxon>
        <taxon>Bacillati</taxon>
        <taxon>Actinomycetota</taxon>
        <taxon>Actinomycetes</taxon>
        <taxon>Mycobacteriales</taxon>
        <taxon>Mycobacteriaceae</taxon>
        <taxon>Mycobacterium</taxon>
        <taxon>Mycobacterium simiae complex</taxon>
    </lineage>
</organism>
<dbReference type="InterPro" id="IPR002401">
    <property type="entry name" value="Cyt_P450_E_grp-I"/>
</dbReference>
<dbReference type="Proteomes" id="UP000192739">
    <property type="component" value="Unassembled WGS sequence"/>
</dbReference>
<dbReference type="InterPro" id="IPR050182">
    <property type="entry name" value="Cytochrome_P450_fam2"/>
</dbReference>
<evidence type="ECO:0000313" key="6">
    <source>
        <dbReference type="EMBL" id="ORB05587.1"/>
    </source>
</evidence>
<evidence type="ECO:0000256" key="2">
    <source>
        <dbReference type="ARBA" id="ARBA00022723"/>
    </source>
</evidence>
<keyword evidence="4 5" id="KW-0349">Heme</keyword>
<dbReference type="OrthoDB" id="9764248at2"/>
<dbReference type="PANTHER" id="PTHR24300">
    <property type="entry name" value="CYTOCHROME P450 508A4-RELATED"/>
    <property type="match status" value="1"/>
</dbReference>
<evidence type="ECO:0000256" key="1">
    <source>
        <dbReference type="ARBA" id="ARBA00010617"/>
    </source>
</evidence>
<dbReference type="GO" id="GO:0006805">
    <property type="term" value="P:xenobiotic metabolic process"/>
    <property type="evidence" value="ECO:0007669"/>
    <property type="project" value="TreeGrafter"/>
</dbReference>
<dbReference type="PROSITE" id="PS00086">
    <property type="entry name" value="CYTOCHROME_P450"/>
    <property type="match status" value="1"/>
</dbReference>
<proteinExistence type="inferred from homology"/>
<keyword evidence="3 4" id="KW-0408">Iron</keyword>
<dbReference type="AlphaFoldDB" id="A0A1T3W997"/>
<keyword evidence="5" id="KW-0503">Monooxygenase</keyword>
<dbReference type="SUPFAM" id="SSF48264">
    <property type="entry name" value="Cytochrome P450"/>
    <property type="match status" value="1"/>
</dbReference>
<evidence type="ECO:0000256" key="3">
    <source>
        <dbReference type="ARBA" id="ARBA00023004"/>
    </source>
</evidence>
<dbReference type="GO" id="GO:0006082">
    <property type="term" value="P:organic acid metabolic process"/>
    <property type="evidence" value="ECO:0007669"/>
    <property type="project" value="TreeGrafter"/>
</dbReference>
<dbReference type="GO" id="GO:0005737">
    <property type="term" value="C:cytoplasm"/>
    <property type="evidence" value="ECO:0007669"/>
    <property type="project" value="TreeGrafter"/>
</dbReference>
<dbReference type="InterPro" id="IPR017972">
    <property type="entry name" value="Cyt_P450_CS"/>
</dbReference>
<accession>A0A1T3W997</accession>
<gene>
    <name evidence="6" type="ORF">BST27_12575</name>
</gene>
<evidence type="ECO:0000256" key="5">
    <source>
        <dbReference type="RuleBase" id="RU000461"/>
    </source>
</evidence>
<dbReference type="InterPro" id="IPR001128">
    <property type="entry name" value="Cyt_P450"/>
</dbReference>
<evidence type="ECO:0000256" key="4">
    <source>
        <dbReference type="PIRSR" id="PIRSR602401-1"/>
    </source>
</evidence>
<protein>
    <submittedName>
        <fullName evidence="6">Cytochrome P450</fullName>
    </submittedName>
</protein>
<dbReference type="PRINTS" id="PR00463">
    <property type="entry name" value="EP450I"/>
</dbReference>
<dbReference type="Pfam" id="PF00067">
    <property type="entry name" value="p450"/>
    <property type="match status" value="1"/>
</dbReference>
<keyword evidence="2 4" id="KW-0479">Metal-binding</keyword>
<evidence type="ECO:0000313" key="7">
    <source>
        <dbReference type="Proteomes" id="UP000192739"/>
    </source>
</evidence>
<dbReference type="GO" id="GO:0005506">
    <property type="term" value="F:iron ion binding"/>
    <property type="evidence" value="ECO:0007669"/>
    <property type="project" value="InterPro"/>
</dbReference>
<name>A0A1T3W997_MYCIE</name>
<dbReference type="InterPro" id="IPR036396">
    <property type="entry name" value="Cyt_P450_sf"/>
</dbReference>
<keyword evidence="7" id="KW-1185">Reference proteome</keyword>
<comment type="cofactor">
    <cofactor evidence="4">
        <name>heme</name>
        <dbReference type="ChEBI" id="CHEBI:30413"/>
    </cofactor>
</comment>
<comment type="caution">
    <text evidence="6">The sequence shown here is derived from an EMBL/GenBank/DDBJ whole genome shotgun (WGS) entry which is preliminary data.</text>
</comment>
<feature type="binding site" description="axial binding residue" evidence="4">
    <location>
        <position position="390"/>
    </location>
    <ligand>
        <name>heme</name>
        <dbReference type="ChEBI" id="CHEBI:30413"/>
    </ligand>
    <ligandPart>
        <name>Fe</name>
        <dbReference type="ChEBI" id="CHEBI:18248"/>
    </ligandPart>
</feature>
<dbReference type="GO" id="GO:0016712">
    <property type="term" value="F:oxidoreductase activity, acting on paired donors, with incorporation or reduction of molecular oxygen, reduced flavin or flavoprotein as one donor, and incorporation of one atom of oxygen"/>
    <property type="evidence" value="ECO:0007669"/>
    <property type="project" value="TreeGrafter"/>
</dbReference>
<dbReference type="GO" id="GO:0020037">
    <property type="term" value="F:heme binding"/>
    <property type="evidence" value="ECO:0007669"/>
    <property type="project" value="InterPro"/>
</dbReference>